<dbReference type="EMBL" id="UAVW01000021">
    <property type="protein sequence ID" value="SQB16605.1"/>
    <property type="molecule type" value="Genomic_DNA"/>
</dbReference>
<evidence type="ECO:0000313" key="1">
    <source>
        <dbReference type="EMBL" id="SQB16605.1"/>
    </source>
</evidence>
<evidence type="ECO:0000313" key="2">
    <source>
        <dbReference type="Proteomes" id="UP000251853"/>
    </source>
</evidence>
<organism evidence="1 2">
    <name type="scientific">Enterocloster clostridioformis</name>
    <dbReference type="NCBI Taxonomy" id="1531"/>
    <lineage>
        <taxon>Bacteria</taxon>
        <taxon>Bacillati</taxon>
        <taxon>Bacillota</taxon>
        <taxon>Clostridia</taxon>
        <taxon>Lachnospirales</taxon>
        <taxon>Lachnospiraceae</taxon>
        <taxon>Enterocloster</taxon>
    </lineage>
</organism>
<dbReference type="AlphaFoldDB" id="A0A2X2UXV2"/>
<dbReference type="RefSeq" id="WP_112483414.1">
    <property type="nucleotide sequence ID" value="NZ_JAIWZC010000001.1"/>
</dbReference>
<gene>
    <name evidence="1" type="ORF">NCTC11224_05665</name>
</gene>
<proteinExistence type="predicted"/>
<protein>
    <submittedName>
        <fullName evidence="1">Uncharacterized protein</fullName>
    </submittedName>
</protein>
<name>A0A2X2UXV2_9FIRM</name>
<sequence length="79" mass="9302">MKKSTVKNEITQMGRAFKVTITETYQRTITVYESEMKEPTVQEAERMAEDWWQDSQIELEKEDFQGVEFMGREDGASDE</sequence>
<reference evidence="1 2" key="1">
    <citation type="submission" date="2018-06" db="EMBL/GenBank/DDBJ databases">
        <authorList>
            <consortium name="Pathogen Informatics"/>
            <person name="Doyle S."/>
        </authorList>
    </citation>
    <scope>NUCLEOTIDE SEQUENCE [LARGE SCALE GENOMIC DNA]</scope>
    <source>
        <strain evidence="1 2">NCTC11224</strain>
    </source>
</reference>
<accession>A0A2X2UXV2</accession>
<dbReference type="Proteomes" id="UP000251853">
    <property type="component" value="Unassembled WGS sequence"/>
</dbReference>
<keyword evidence="2" id="KW-1185">Reference proteome</keyword>